<dbReference type="InterPro" id="IPR001678">
    <property type="entry name" value="MeTrfase_RsmB-F_NOP2_dom"/>
</dbReference>
<dbReference type="PROSITE" id="PS51686">
    <property type="entry name" value="SAM_MT_RSMB_NOP"/>
    <property type="match status" value="1"/>
</dbReference>
<dbReference type="InterPro" id="IPR029063">
    <property type="entry name" value="SAM-dependent_MTases_sf"/>
</dbReference>
<keyword evidence="3" id="KW-0949">S-adenosyl-L-methionine</keyword>
<dbReference type="AlphaFoldDB" id="F4FYZ0"/>
<dbReference type="EMBL" id="CP002656">
    <property type="protein sequence ID" value="AEB95560.1"/>
    <property type="molecule type" value="Genomic_DNA"/>
</dbReference>
<keyword evidence="1" id="KW-0489">Methyltransferase</keyword>
<keyword evidence="7" id="KW-1185">Reference proteome</keyword>
<organism evidence="6 7">
    <name type="scientific">Metallosphaera cuprina (strain Ar-4)</name>
    <dbReference type="NCBI Taxonomy" id="1006006"/>
    <lineage>
        <taxon>Archaea</taxon>
        <taxon>Thermoproteota</taxon>
        <taxon>Thermoprotei</taxon>
        <taxon>Sulfolobales</taxon>
        <taxon>Sulfolobaceae</taxon>
        <taxon>Metallosphaera</taxon>
    </lineage>
</organism>
<dbReference type="Proteomes" id="UP000007812">
    <property type="component" value="Chromosome"/>
</dbReference>
<dbReference type="SUPFAM" id="SSF53335">
    <property type="entry name" value="S-adenosyl-L-methionine-dependent methyltransferases"/>
    <property type="match status" value="1"/>
</dbReference>
<dbReference type="GO" id="GO:0003723">
    <property type="term" value="F:RNA binding"/>
    <property type="evidence" value="ECO:0007669"/>
    <property type="project" value="UniProtKB-KW"/>
</dbReference>
<evidence type="ECO:0000256" key="3">
    <source>
        <dbReference type="ARBA" id="ARBA00022691"/>
    </source>
</evidence>
<evidence type="ECO:0000313" key="6">
    <source>
        <dbReference type="EMBL" id="AEB95560.1"/>
    </source>
</evidence>
<dbReference type="PATRIC" id="fig|1006006.8.peg.1452"/>
<evidence type="ECO:0000259" key="5">
    <source>
        <dbReference type="PROSITE" id="PS51686"/>
    </source>
</evidence>
<dbReference type="Pfam" id="PF01189">
    <property type="entry name" value="Methyltr_RsmB-F"/>
    <property type="match status" value="1"/>
</dbReference>
<keyword evidence="2" id="KW-0808">Transferase</keyword>
<evidence type="ECO:0000256" key="2">
    <source>
        <dbReference type="ARBA" id="ARBA00022679"/>
    </source>
</evidence>
<reference evidence="6 7" key="1">
    <citation type="journal article" date="2011" name="J. Bacteriol.">
        <title>Complete genome sequence of Metallosphaera cuprina, a metal sulfide-oxidizing archaeon from a hot spring.</title>
        <authorList>
            <person name="Liu L.J."/>
            <person name="You X.Y."/>
            <person name="Zheng H."/>
            <person name="Wang S."/>
            <person name="Jiang C.Y."/>
            <person name="Liu S.J."/>
        </authorList>
    </citation>
    <scope>NUCLEOTIDE SEQUENCE [LARGE SCALE GENOMIC DNA]</scope>
    <source>
        <strain evidence="6 7">Ar-4</strain>
    </source>
</reference>
<evidence type="ECO:0000256" key="4">
    <source>
        <dbReference type="ARBA" id="ARBA00022884"/>
    </source>
</evidence>
<gene>
    <name evidence="6" type="ordered locus">Mcup_1457</name>
</gene>
<dbReference type="InterPro" id="IPR023267">
    <property type="entry name" value="RCMT"/>
</dbReference>
<feature type="domain" description="SAM-dependent MTase RsmB/NOP-type" evidence="5">
    <location>
        <begin position="47"/>
        <end position="311"/>
    </location>
</feature>
<dbReference type="STRING" id="1006006.Mcup_1457"/>
<accession>F4FYZ0</accession>
<keyword evidence="4" id="KW-0694">RNA-binding</keyword>
<dbReference type="PANTHER" id="PTHR22807:SF70">
    <property type="entry name" value="TRNA_RRNA CYTOSINE-C5-METHYLASE, NOL1_NOP2_SUN FAMILY, FUSED TO N-TERMINAL NUSB REGULATOR DOMAIN"/>
    <property type="match status" value="1"/>
</dbReference>
<dbReference type="HOGENOM" id="CLU_005316_7_6_2"/>
<dbReference type="PRINTS" id="PR02008">
    <property type="entry name" value="RCMTFAMILY"/>
</dbReference>
<dbReference type="eggNOG" id="arCOG00975">
    <property type="taxonomic scope" value="Archaea"/>
</dbReference>
<dbReference type="GO" id="GO:0008173">
    <property type="term" value="F:RNA methyltransferase activity"/>
    <property type="evidence" value="ECO:0007669"/>
    <property type="project" value="InterPro"/>
</dbReference>
<proteinExistence type="predicted"/>
<evidence type="ECO:0000313" key="7">
    <source>
        <dbReference type="Proteomes" id="UP000007812"/>
    </source>
</evidence>
<sequence length="311" mass="35406">MPRVIRVYPHVKPFSREAVELALNAKPDPFSLPRWIFERMYPLLGDNGMAGLYSRRSWVRVNTLKGDRDEIIESLRVKGYSFSLDEDFDFLLNWISPKPSSTDEFREGLIIPQDKSSAIVVSVLNPKPGENILEIGGSPGGKTSLIQQITNNSSYVVSLDISEKRVNLQRRLLRLWGVENVDVILADGSNFKVRKVDKILIDAPCSNSGTINVDPSIPFRLTKTELNKLVRIQREILKNAFSSGVEIVYSTCSLFPEEGEKQVEIYSKYLEKVTNDPAHFGYKRSKVWMRVMRTYPSLDQSEGFFISKIKP</sequence>
<dbReference type="InterPro" id="IPR049560">
    <property type="entry name" value="MeTrfase_RsmB-F_NOP2_cat"/>
</dbReference>
<protein>
    <submittedName>
        <fullName evidence="6">Fmu (Sun) domain-containing protein</fullName>
    </submittedName>
</protein>
<dbReference type="CDD" id="cd02440">
    <property type="entry name" value="AdoMet_MTases"/>
    <property type="match status" value="1"/>
</dbReference>
<evidence type="ECO:0000256" key="1">
    <source>
        <dbReference type="ARBA" id="ARBA00022603"/>
    </source>
</evidence>
<dbReference type="PANTHER" id="PTHR22807">
    <property type="entry name" value="NOP2 YEAST -RELATED NOL1/NOP2/FMU SUN DOMAIN-CONTAINING"/>
    <property type="match status" value="1"/>
</dbReference>
<dbReference type="Gene3D" id="3.40.50.150">
    <property type="entry name" value="Vaccinia Virus protein VP39"/>
    <property type="match status" value="1"/>
</dbReference>
<dbReference type="KEGG" id="mcn:Mcup_1457"/>
<dbReference type="GO" id="GO:0001510">
    <property type="term" value="P:RNA methylation"/>
    <property type="evidence" value="ECO:0007669"/>
    <property type="project" value="InterPro"/>
</dbReference>
<name>F4FYZ0_METCR</name>